<feature type="non-terminal residue" evidence="1">
    <location>
        <position position="36"/>
    </location>
</feature>
<protein>
    <submittedName>
        <fullName evidence="1">Uncharacterized protein</fullName>
    </submittedName>
</protein>
<organism evidence="1">
    <name type="scientific">marine sediment metagenome</name>
    <dbReference type="NCBI Taxonomy" id="412755"/>
    <lineage>
        <taxon>unclassified sequences</taxon>
        <taxon>metagenomes</taxon>
        <taxon>ecological metagenomes</taxon>
    </lineage>
</organism>
<name>A0A0F8VW22_9ZZZZ</name>
<reference evidence="1" key="1">
    <citation type="journal article" date="2015" name="Nature">
        <title>Complex archaea that bridge the gap between prokaryotes and eukaryotes.</title>
        <authorList>
            <person name="Spang A."/>
            <person name="Saw J.H."/>
            <person name="Jorgensen S.L."/>
            <person name="Zaremba-Niedzwiedzka K."/>
            <person name="Martijn J."/>
            <person name="Lind A.E."/>
            <person name="van Eijk R."/>
            <person name="Schleper C."/>
            <person name="Guy L."/>
            <person name="Ettema T.J."/>
        </authorList>
    </citation>
    <scope>NUCLEOTIDE SEQUENCE</scope>
</reference>
<accession>A0A0F8VW22</accession>
<proteinExistence type="predicted"/>
<dbReference type="EMBL" id="LAZR01069000">
    <property type="protein sequence ID" value="KKK48573.1"/>
    <property type="molecule type" value="Genomic_DNA"/>
</dbReference>
<sequence>MRFFLDNMISPKFATALRAVDKDVVALRDLYAAHTP</sequence>
<evidence type="ECO:0000313" key="1">
    <source>
        <dbReference type="EMBL" id="KKK48573.1"/>
    </source>
</evidence>
<dbReference type="AlphaFoldDB" id="A0A0F8VW22"/>
<comment type="caution">
    <text evidence="1">The sequence shown here is derived from an EMBL/GenBank/DDBJ whole genome shotgun (WGS) entry which is preliminary data.</text>
</comment>
<gene>
    <name evidence="1" type="ORF">LCGC14_3143780</name>
</gene>